<keyword evidence="3" id="KW-1185">Reference proteome</keyword>
<gene>
    <name evidence="2" type="primary">TBA</name>
    <name evidence="2" type="ORF">AK812_SmicGene17186</name>
</gene>
<sequence>MHNCRLLLCGSRQVLTKSQLSPENRMTDQAKEAIFDNVNDCHVTVGANLLLLGPRTLGRYYQRAIEWKKIVYATPQSPQPENLQRLRTAFNCLEPDVNGLTWRCIAGRPIGIAARPVGATTKTVVVSAACMVQAQDGDFLSLSLSETTQGRHGPSIVVSDAAAEDDDDDDDGDADNVDDDDDDDDDDGVTADDDGDKDDGDDDNDDNNKNTDVDAAADDDVQQGDFGWGGGGVVFAAAAGAKYFRMKMTRTVELMLLKPITTKQMLITPLLVCPVEVSVSDGVEEEEREEEDEEQGEAVGGVPLPNPSAEEEEEEEEEHQQQQQQEEAGGTEARSSLTQTQATRLGLFRCSDNFGRACLIENAGKQVFELIGMVIPKRNYLGAYGYKPRINHGAVITPLADTVAPKLQQFGNISLKALREHLQRRLGVSLVIHKPLIRRLGELSLEAVPNLSFATWEPLSPTLESFRRGRELFRSLSDVENEFHSGRWHDGPTGNTCCIQHSSGCWDLFCLEHGIQPNGQLPSDMAIDGFVASFRVADASAPVPRGLMVGDLFGCIQINTACWESSCLECGIRSDGRMPNGGDGCKGGSVSCLGCPLLERLLFDNGKYSRLSLRIGCCQPFWLGGEAITSEVVTTGTIVAAVAVECPFPGRLV</sequence>
<feature type="compositionally biased region" description="Acidic residues" evidence="1">
    <location>
        <begin position="282"/>
        <end position="296"/>
    </location>
</feature>
<evidence type="ECO:0000313" key="2">
    <source>
        <dbReference type="EMBL" id="OLQ00178.1"/>
    </source>
</evidence>
<organism evidence="2 3">
    <name type="scientific">Symbiodinium microadriaticum</name>
    <name type="common">Dinoflagellate</name>
    <name type="synonym">Zooxanthella microadriatica</name>
    <dbReference type="NCBI Taxonomy" id="2951"/>
    <lineage>
        <taxon>Eukaryota</taxon>
        <taxon>Sar</taxon>
        <taxon>Alveolata</taxon>
        <taxon>Dinophyceae</taxon>
        <taxon>Suessiales</taxon>
        <taxon>Symbiodiniaceae</taxon>
        <taxon>Symbiodinium</taxon>
    </lineage>
</organism>
<feature type="region of interest" description="Disordered" evidence="1">
    <location>
        <begin position="281"/>
        <end position="337"/>
    </location>
</feature>
<protein>
    <submittedName>
        <fullName evidence="2">Tubulin alpha chain</fullName>
    </submittedName>
</protein>
<dbReference type="AlphaFoldDB" id="A0A1Q9DYC9"/>
<proteinExistence type="predicted"/>
<accession>A0A1Q9DYC9</accession>
<evidence type="ECO:0000313" key="3">
    <source>
        <dbReference type="Proteomes" id="UP000186817"/>
    </source>
</evidence>
<feature type="compositionally biased region" description="Acidic residues" evidence="1">
    <location>
        <begin position="162"/>
        <end position="205"/>
    </location>
</feature>
<dbReference type="Gene3D" id="3.40.50.1440">
    <property type="entry name" value="Tubulin/FtsZ, GTPase domain"/>
    <property type="match status" value="1"/>
</dbReference>
<dbReference type="Proteomes" id="UP000186817">
    <property type="component" value="Unassembled WGS sequence"/>
</dbReference>
<name>A0A1Q9DYC9_SYMMI</name>
<comment type="caution">
    <text evidence="2">The sequence shown here is derived from an EMBL/GenBank/DDBJ whole genome shotgun (WGS) entry which is preliminary data.</text>
</comment>
<feature type="compositionally biased region" description="Acidic residues" evidence="1">
    <location>
        <begin position="309"/>
        <end position="318"/>
    </location>
</feature>
<feature type="region of interest" description="Disordered" evidence="1">
    <location>
        <begin position="149"/>
        <end position="224"/>
    </location>
</feature>
<dbReference type="InterPro" id="IPR036525">
    <property type="entry name" value="Tubulin/FtsZ_GTPase_sf"/>
</dbReference>
<evidence type="ECO:0000256" key="1">
    <source>
        <dbReference type="SAM" id="MobiDB-lite"/>
    </source>
</evidence>
<dbReference type="EMBL" id="LSRX01000336">
    <property type="protein sequence ID" value="OLQ00178.1"/>
    <property type="molecule type" value="Genomic_DNA"/>
</dbReference>
<reference evidence="2 3" key="1">
    <citation type="submission" date="2016-02" db="EMBL/GenBank/DDBJ databases">
        <title>Genome analysis of coral dinoflagellate symbionts highlights evolutionary adaptations to a symbiotic lifestyle.</title>
        <authorList>
            <person name="Aranda M."/>
            <person name="Li Y."/>
            <person name="Liew Y.J."/>
            <person name="Baumgarten S."/>
            <person name="Simakov O."/>
            <person name="Wilson M."/>
            <person name="Piel J."/>
            <person name="Ashoor H."/>
            <person name="Bougouffa S."/>
            <person name="Bajic V.B."/>
            <person name="Ryu T."/>
            <person name="Ravasi T."/>
            <person name="Bayer T."/>
            <person name="Micklem G."/>
            <person name="Kim H."/>
            <person name="Bhak J."/>
            <person name="Lajeunesse T.C."/>
            <person name="Voolstra C.R."/>
        </authorList>
    </citation>
    <scope>NUCLEOTIDE SEQUENCE [LARGE SCALE GENOMIC DNA]</scope>
    <source>
        <strain evidence="2 3">CCMP2467</strain>
    </source>
</reference>